<evidence type="ECO:0000259" key="5">
    <source>
        <dbReference type="PROSITE" id="PS50865"/>
    </source>
</evidence>
<organism evidence="6 7">
    <name type="scientific">Coprinellus micaceus</name>
    <name type="common">Glistening ink-cap mushroom</name>
    <name type="synonym">Coprinus micaceus</name>
    <dbReference type="NCBI Taxonomy" id="71717"/>
    <lineage>
        <taxon>Eukaryota</taxon>
        <taxon>Fungi</taxon>
        <taxon>Dikarya</taxon>
        <taxon>Basidiomycota</taxon>
        <taxon>Agaricomycotina</taxon>
        <taxon>Agaricomycetes</taxon>
        <taxon>Agaricomycetidae</taxon>
        <taxon>Agaricales</taxon>
        <taxon>Agaricineae</taxon>
        <taxon>Psathyrellaceae</taxon>
        <taxon>Coprinellus</taxon>
    </lineage>
</organism>
<dbReference type="Gene3D" id="6.10.140.2220">
    <property type="match status" value="1"/>
</dbReference>
<dbReference type="GO" id="GO:0008270">
    <property type="term" value="F:zinc ion binding"/>
    <property type="evidence" value="ECO:0007669"/>
    <property type="project" value="UniProtKB-KW"/>
</dbReference>
<dbReference type="Pfam" id="PF01753">
    <property type="entry name" value="zf-MYND"/>
    <property type="match status" value="1"/>
</dbReference>
<keyword evidence="3" id="KW-0862">Zinc</keyword>
<proteinExistence type="predicted"/>
<gene>
    <name evidence="6" type="ORF">FA13DRAFT_1735535</name>
</gene>
<evidence type="ECO:0000313" key="6">
    <source>
        <dbReference type="EMBL" id="TEB28703.1"/>
    </source>
</evidence>
<evidence type="ECO:0000256" key="3">
    <source>
        <dbReference type="ARBA" id="ARBA00022833"/>
    </source>
</evidence>
<accession>A0A4Y7T3F1</accession>
<evidence type="ECO:0000313" key="7">
    <source>
        <dbReference type="Proteomes" id="UP000298030"/>
    </source>
</evidence>
<sequence length="708" mass="78805">MPPPTTKFARDPRMKGISLSQVRKGVFSHLAELSHRTCDLYAAAPAILDVFLGHLREPDPGLQPDVNQRFCAYLSLLALLQVTEACKRRPSLSLLTAKKLIPALGGILTWIYLVLRLERAQWCEGYPYGFQDVVKYEDIVHILLGISGIDEVIQSALVRNELLIDLSVMAWIAAPGGHPLLYASGNHLSAEYSDGPEEPTIALLHLIADRNPKALGTAIMNGRICTPERLFVRASQRMWTLVKPSILPHLHHVSEVPTEDLNFTRVVRIIKVLVDTAPDLIVPMLETMVPVYFMDALVQASSRSCSIECRSGRMDYLVNLLELAVHVAGWAGLRSANFAPIAKGLVSGGIVRLLGACAFLSQDRPDSVRPFRTLTRLLMNWATSPSLFKSVSSEMSPYLFVLLEVENCDEDSINLGLVGEALRDDGLLWRSWSKPDRLRSCDNLAHRLKIEEAEPKDGGACSGCRSVVYCSPHCQTQDWYLFHRHECRAMRSEYFGGSSLNTRFSLNSRTFQTTALRFFFASHVQTMPDDGKQVMMVNLSQDEPVWFLAISDYTKVMRSVIPEYQAKRFLRLIDMFVGASSGTSSGGSTIGSLGLVHGTFRYAQDAEAGVIVLFRKSRVEDDFPGDLDPASSFDVEASLVYHIKETSRLAAALKLIPRTLETEIQTVRPAKDKCAIYDCRIAEERQIHCHCEECNADNVCDGDDCCCS</sequence>
<reference evidence="6 7" key="1">
    <citation type="journal article" date="2019" name="Nat. Ecol. Evol.">
        <title>Megaphylogeny resolves global patterns of mushroom evolution.</title>
        <authorList>
            <person name="Varga T."/>
            <person name="Krizsan K."/>
            <person name="Foldi C."/>
            <person name="Dima B."/>
            <person name="Sanchez-Garcia M."/>
            <person name="Sanchez-Ramirez S."/>
            <person name="Szollosi G.J."/>
            <person name="Szarkandi J.G."/>
            <person name="Papp V."/>
            <person name="Albert L."/>
            <person name="Andreopoulos W."/>
            <person name="Angelini C."/>
            <person name="Antonin V."/>
            <person name="Barry K.W."/>
            <person name="Bougher N.L."/>
            <person name="Buchanan P."/>
            <person name="Buyck B."/>
            <person name="Bense V."/>
            <person name="Catcheside P."/>
            <person name="Chovatia M."/>
            <person name="Cooper J."/>
            <person name="Damon W."/>
            <person name="Desjardin D."/>
            <person name="Finy P."/>
            <person name="Geml J."/>
            <person name="Haridas S."/>
            <person name="Hughes K."/>
            <person name="Justo A."/>
            <person name="Karasinski D."/>
            <person name="Kautmanova I."/>
            <person name="Kiss B."/>
            <person name="Kocsube S."/>
            <person name="Kotiranta H."/>
            <person name="LaButti K.M."/>
            <person name="Lechner B.E."/>
            <person name="Liimatainen K."/>
            <person name="Lipzen A."/>
            <person name="Lukacs Z."/>
            <person name="Mihaltcheva S."/>
            <person name="Morgado L.N."/>
            <person name="Niskanen T."/>
            <person name="Noordeloos M.E."/>
            <person name="Ohm R.A."/>
            <person name="Ortiz-Santana B."/>
            <person name="Ovrebo C."/>
            <person name="Racz N."/>
            <person name="Riley R."/>
            <person name="Savchenko A."/>
            <person name="Shiryaev A."/>
            <person name="Soop K."/>
            <person name="Spirin V."/>
            <person name="Szebenyi C."/>
            <person name="Tomsovsky M."/>
            <person name="Tulloss R.E."/>
            <person name="Uehling J."/>
            <person name="Grigoriev I.V."/>
            <person name="Vagvolgyi C."/>
            <person name="Papp T."/>
            <person name="Martin F.M."/>
            <person name="Miettinen O."/>
            <person name="Hibbett D.S."/>
            <person name="Nagy L.G."/>
        </authorList>
    </citation>
    <scope>NUCLEOTIDE SEQUENCE [LARGE SCALE GENOMIC DNA]</scope>
    <source>
        <strain evidence="6 7">FP101781</strain>
    </source>
</reference>
<dbReference type="Proteomes" id="UP000298030">
    <property type="component" value="Unassembled WGS sequence"/>
</dbReference>
<dbReference type="AlphaFoldDB" id="A0A4Y7T3F1"/>
<dbReference type="OrthoDB" id="3064659at2759"/>
<evidence type="ECO:0000256" key="2">
    <source>
        <dbReference type="ARBA" id="ARBA00022771"/>
    </source>
</evidence>
<dbReference type="PROSITE" id="PS50865">
    <property type="entry name" value="ZF_MYND_2"/>
    <property type="match status" value="1"/>
</dbReference>
<dbReference type="EMBL" id="QPFP01000031">
    <property type="protein sequence ID" value="TEB28703.1"/>
    <property type="molecule type" value="Genomic_DNA"/>
</dbReference>
<evidence type="ECO:0000256" key="1">
    <source>
        <dbReference type="ARBA" id="ARBA00022723"/>
    </source>
</evidence>
<feature type="domain" description="MYND-type" evidence="5">
    <location>
        <begin position="438"/>
        <end position="487"/>
    </location>
</feature>
<name>A0A4Y7T3F1_COPMI</name>
<comment type="caution">
    <text evidence="6">The sequence shown here is derived from an EMBL/GenBank/DDBJ whole genome shotgun (WGS) entry which is preliminary data.</text>
</comment>
<dbReference type="InterPro" id="IPR002893">
    <property type="entry name" value="Znf_MYND"/>
</dbReference>
<evidence type="ECO:0000256" key="4">
    <source>
        <dbReference type="PROSITE-ProRule" id="PRU00134"/>
    </source>
</evidence>
<keyword evidence="7" id="KW-1185">Reference proteome</keyword>
<keyword evidence="1" id="KW-0479">Metal-binding</keyword>
<protein>
    <recommendedName>
        <fullName evidence="5">MYND-type domain-containing protein</fullName>
    </recommendedName>
</protein>
<dbReference type="SUPFAM" id="SSF144232">
    <property type="entry name" value="HIT/MYND zinc finger-like"/>
    <property type="match status" value="1"/>
</dbReference>
<keyword evidence="2 4" id="KW-0863">Zinc-finger</keyword>